<proteinExistence type="predicted"/>
<feature type="region of interest" description="Disordered" evidence="1">
    <location>
        <begin position="1"/>
        <end position="57"/>
    </location>
</feature>
<feature type="non-terminal residue" evidence="3">
    <location>
        <position position="590"/>
    </location>
</feature>
<evidence type="ECO:0000313" key="3">
    <source>
        <dbReference type="EMBL" id="KAJ7608462.1"/>
    </source>
</evidence>
<dbReference type="InterPro" id="IPR046496">
    <property type="entry name" value="DUF6589"/>
</dbReference>
<gene>
    <name evidence="3" type="ORF">FB45DRAFT_1129825</name>
</gene>
<evidence type="ECO:0000256" key="1">
    <source>
        <dbReference type="SAM" id="MobiDB-lite"/>
    </source>
</evidence>
<reference evidence="3" key="1">
    <citation type="submission" date="2023-03" db="EMBL/GenBank/DDBJ databases">
        <title>Massive genome expansion in bonnet fungi (Mycena s.s.) driven by repeated elements and novel gene families across ecological guilds.</title>
        <authorList>
            <consortium name="Lawrence Berkeley National Laboratory"/>
            <person name="Harder C.B."/>
            <person name="Miyauchi S."/>
            <person name="Viragh M."/>
            <person name="Kuo A."/>
            <person name="Thoen E."/>
            <person name="Andreopoulos B."/>
            <person name="Lu D."/>
            <person name="Skrede I."/>
            <person name="Drula E."/>
            <person name="Henrissat B."/>
            <person name="Morin E."/>
            <person name="Kohler A."/>
            <person name="Barry K."/>
            <person name="LaButti K."/>
            <person name="Morin E."/>
            <person name="Salamov A."/>
            <person name="Lipzen A."/>
            <person name="Mereny Z."/>
            <person name="Hegedus B."/>
            <person name="Baldrian P."/>
            <person name="Stursova M."/>
            <person name="Weitz H."/>
            <person name="Taylor A."/>
            <person name="Grigoriev I.V."/>
            <person name="Nagy L.G."/>
            <person name="Martin F."/>
            <person name="Kauserud H."/>
        </authorList>
    </citation>
    <scope>NUCLEOTIDE SEQUENCE</scope>
    <source>
        <strain evidence="3">9284</strain>
    </source>
</reference>
<dbReference type="Proteomes" id="UP001221142">
    <property type="component" value="Unassembled WGS sequence"/>
</dbReference>
<dbReference type="EMBL" id="JARKIF010000045">
    <property type="protein sequence ID" value="KAJ7608462.1"/>
    <property type="molecule type" value="Genomic_DNA"/>
</dbReference>
<feature type="region of interest" description="Disordered" evidence="1">
    <location>
        <begin position="461"/>
        <end position="508"/>
    </location>
</feature>
<dbReference type="AlphaFoldDB" id="A0AAD7B311"/>
<feature type="compositionally biased region" description="Acidic residues" evidence="1">
    <location>
        <begin position="491"/>
        <end position="505"/>
    </location>
</feature>
<accession>A0AAD7B311</accession>
<evidence type="ECO:0000313" key="4">
    <source>
        <dbReference type="Proteomes" id="UP001221142"/>
    </source>
</evidence>
<organism evidence="3 4">
    <name type="scientific">Roridomyces roridus</name>
    <dbReference type="NCBI Taxonomy" id="1738132"/>
    <lineage>
        <taxon>Eukaryota</taxon>
        <taxon>Fungi</taxon>
        <taxon>Dikarya</taxon>
        <taxon>Basidiomycota</taxon>
        <taxon>Agaricomycotina</taxon>
        <taxon>Agaricomycetes</taxon>
        <taxon>Agaricomycetidae</taxon>
        <taxon>Agaricales</taxon>
        <taxon>Marasmiineae</taxon>
        <taxon>Mycenaceae</taxon>
        <taxon>Roridomyces</taxon>
    </lineage>
</organism>
<evidence type="ECO:0000259" key="2">
    <source>
        <dbReference type="Pfam" id="PF20231"/>
    </source>
</evidence>
<sequence length="590" mass="65620">PQPGQHDASSSHPTRAAVDHPSHNLALPSASSGLPTNDVPPFVHNSSPADSEHSRVSKKLTPIDEVLTFLRDKRISPMDILLKIIDPAETSYSQYRTNFYRNDGFKLSQFLGLVMDDASGNKQLLQFMKPYVESMACEIVAEQMNNRKEASLLTGIKVVDPDFIESWSMDEDEDTTPFLTTMLLAASQTPRAKKENKIKAPESMCSRSDSTLPLPVFESLSGLSGGAWLFLWSTGSARQTIDAFFRCALSVSYDSVLNSIKSLASHCVEQAVQVANEPHAFCYDNVNISTSIFVEQRGAAGPAKVTSALLRFKASKGLEFRRDILPSREHLVSFNDQLIVTIIKRMFALPAFESLAKDAELQYTARRAIPGDIELKGSLRVNQVGSLSYFFSVMEKVRLGNEQPDYHSLLAALEQILDGLILNAWMRECNSTSLDAFAKSKPTHEQLRDIASRILLDYATPVPPTHTKFEPKRKKPADSESSDSESSTPTDVEEEADPTEMEQPTDDIVHQNTRILTRDLLIVSALVRAISDGDIGRVEVMLPHLAMFRGSGCNKYCAEILHFIHNLKHVWTPEFAYGDFPLFFCQSLTV</sequence>
<feature type="domain" description="DUF6589" evidence="2">
    <location>
        <begin position="385"/>
        <end position="576"/>
    </location>
</feature>
<dbReference type="Pfam" id="PF20231">
    <property type="entry name" value="DUF6589"/>
    <property type="match status" value="1"/>
</dbReference>
<comment type="caution">
    <text evidence="3">The sequence shown here is derived from an EMBL/GenBank/DDBJ whole genome shotgun (WGS) entry which is preliminary data.</text>
</comment>
<protein>
    <recommendedName>
        <fullName evidence="2">DUF6589 domain-containing protein</fullName>
    </recommendedName>
</protein>
<keyword evidence="4" id="KW-1185">Reference proteome</keyword>
<name>A0AAD7B311_9AGAR</name>